<keyword evidence="4" id="KW-1185">Reference proteome</keyword>
<evidence type="ECO:0000256" key="1">
    <source>
        <dbReference type="SAM" id="MobiDB-lite"/>
    </source>
</evidence>
<keyword evidence="2" id="KW-0812">Transmembrane</keyword>
<proteinExistence type="predicted"/>
<accession>A0A563VTC9</accession>
<evidence type="ECO:0000313" key="3">
    <source>
        <dbReference type="EMBL" id="VEP14726.1"/>
    </source>
</evidence>
<sequence>MIEIVLHQSHPSHTDGKVLVSQYFSMKFLLLKTLLLRKRQDEGFTISIIIAIALVIVLLSVVNLVQSSDKIRNPFSKKSTDNTLAAAKSGIARYRYLLINNRVLAVHNLDEWSDFGDQTCDAISKTGQNWVNNDSDIDATDTNAGVGSHNNYNNSANDKNDQINLTSDAAKATNH</sequence>
<feature type="transmembrane region" description="Helical" evidence="2">
    <location>
        <begin position="44"/>
        <end position="65"/>
    </location>
</feature>
<feature type="region of interest" description="Disordered" evidence="1">
    <location>
        <begin position="141"/>
        <end position="175"/>
    </location>
</feature>
<dbReference type="Proteomes" id="UP000320055">
    <property type="component" value="Unassembled WGS sequence"/>
</dbReference>
<gene>
    <name evidence="3" type="ORF">H1P_2820006</name>
</gene>
<dbReference type="AlphaFoldDB" id="A0A563VTC9"/>
<dbReference type="RefSeq" id="WP_144873467.1">
    <property type="nucleotide sequence ID" value="NZ_LR214025.1"/>
</dbReference>
<keyword evidence="2" id="KW-0472">Membrane</keyword>
<name>A0A563VTC9_9CYAN</name>
<evidence type="ECO:0000313" key="4">
    <source>
        <dbReference type="Proteomes" id="UP000320055"/>
    </source>
</evidence>
<evidence type="ECO:0000256" key="2">
    <source>
        <dbReference type="SAM" id="Phobius"/>
    </source>
</evidence>
<dbReference type="EMBL" id="CAACVJ010000204">
    <property type="protein sequence ID" value="VEP14726.1"/>
    <property type="molecule type" value="Genomic_DNA"/>
</dbReference>
<protein>
    <submittedName>
        <fullName evidence="3">Uncharacterized protein</fullName>
    </submittedName>
</protein>
<organism evidence="3 4">
    <name type="scientific">Hyella patelloides LEGE 07179</name>
    <dbReference type="NCBI Taxonomy" id="945734"/>
    <lineage>
        <taxon>Bacteria</taxon>
        <taxon>Bacillati</taxon>
        <taxon>Cyanobacteriota</taxon>
        <taxon>Cyanophyceae</taxon>
        <taxon>Pleurocapsales</taxon>
        <taxon>Hyellaceae</taxon>
        <taxon>Hyella</taxon>
    </lineage>
</organism>
<keyword evidence="2" id="KW-1133">Transmembrane helix</keyword>
<feature type="compositionally biased region" description="Polar residues" evidence="1">
    <location>
        <begin position="162"/>
        <end position="175"/>
    </location>
</feature>
<reference evidence="3 4" key="1">
    <citation type="submission" date="2019-01" db="EMBL/GenBank/DDBJ databases">
        <authorList>
            <person name="Brito A."/>
        </authorList>
    </citation>
    <scope>NUCLEOTIDE SEQUENCE [LARGE SCALE GENOMIC DNA]</scope>
    <source>
        <strain evidence="3">1</strain>
    </source>
</reference>